<evidence type="ECO:0000256" key="3">
    <source>
        <dbReference type="ARBA" id="ARBA00023163"/>
    </source>
</evidence>
<evidence type="ECO:0000313" key="5">
    <source>
        <dbReference type="EMBL" id="RGC13933.1"/>
    </source>
</evidence>
<dbReference type="PANTHER" id="PTHR30363">
    <property type="entry name" value="HTH-TYPE TRANSCRIPTIONAL REGULATOR SRLR-RELATED"/>
    <property type="match status" value="1"/>
</dbReference>
<feature type="domain" description="HTH deoR-type" evidence="4">
    <location>
        <begin position="5"/>
        <end position="60"/>
    </location>
</feature>
<keyword evidence="3" id="KW-0804">Transcription</keyword>
<dbReference type="EMBL" id="QVEV01000026">
    <property type="protein sequence ID" value="RGC13933.1"/>
    <property type="molecule type" value="Genomic_DNA"/>
</dbReference>
<evidence type="ECO:0000256" key="1">
    <source>
        <dbReference type="ARBA" id="ARBA00023015"/>
    </source>
</evidence>
<dbReference type="PANTHER" id="PTHR30363:SF46">
    <property type="entry name" value="LYSR FAMILY TRANSCRIPTIONAL REGULATOR"/>
    <property type="match status" value="1"/>
</dbReference>
<dbReference type="SMART" id="SM00420">
    <property type="entry name" value="HTH_DEOR"/>
    <property type="match status" value="1"/>
</dbReference>
<dbReference type="AlphaFoldDB" id="A0A3E2VST5"/>
<dbReference type="SUPFAM" id="SSF46785">
    <property type="entry name" value="Winged helix' DNA-binding domain"/>
    <property type="match status" value="1"/>
</dbReference>
<keyword evidence="1" id="KW-0805">Transcription regulation</keyword>
<keyword evidence="2" id="KW-0238">DNA-binding</keyword>
<dbReference type="PROSITE" id="PS00894">
    <property type="entry name" value="HTH_DEOR_1"/>
    <property type="match status" value="1"/>
</dbReference>
<dbReference type="PROSITE" id="PS51000">
    <property type="entry name" value="HTH_DEOR_2"/>
    <property type="match status" value="1"/>
</dbReference>
<reference evidence="5 6" key="1">
    <citation type="submission" date="2018-08" db="EMBL/GenBank/DDBJ databases">
        <title>A genome reference for cultivated species of the human gut microbiota.</title>
        <authorList>
            <person name="Zou Y."/>
            <person name="Xue W."/>
            <person name="Luo G."/>
        </authorList>
    </citation>
    <scope>NUCLEOTIDE SEQUENCE [LARGE SCALE GENOMIC DNA]</scope>
    <source>
        <strain evidence="5 6">OF01-2LB</strain>
    </source>
</reference>
<evidence type="ECO:0000313" key="6">
    <source>
        <dbReference type="Proteomes" id="UP000260025"/>
    </source>
</evidence>
<dbReference type="InterPro" id="IPR036388">
    <property type="entry name" value="WH-like_DNA-bd_sf"/>
</dbReference>
<dbReference type="RefSeq" id="WP_117443989.1">
    <property type="nucleotide sequence ID" value="NZ_JAJFEN010000006.1"/>
</dbReference>
<dbReference type="InterPro" id="IPR036390">
    <property type="entry name" value="WH_DNA-bd_sf"/>
</dbReference>
<dbReference type="InterPro" id="IPR014036">
    <property type="entry name" value="DeoR-like_C"/>
</dbReference>
<dbReference type="GO" id="GO:0003677">
    <property type="term" value="F:DNA binding"/>
    <property type="evidence" value="ECO:0007669"/>
    <property type="project" value="UniProtKB-KW"/>
</dbReference>
<dbReference type="InterPro" id="IPR018356">
    <property type="entry name" value="Tscrpt_reg_HTH_DeoR_CS"/>
</dbReference>
<evidence type="ECO:0000259" key="4">
    <source>
        <dbReference type="PROSITE" id="PS51000"/>
    </source>
</evidence>
<evidence type="ECO:0000256" key="2">
    <source>
        <dbReference type="ARBA" id="ARBA00023125"/>
    </source>
</evidence>
<dbReference type="OrthoDB" id="9797223at2"/>
<name>A0A3E2VST5_CLOIN</name>
<dbReference type="Proteomes" id="UP000260025">
    <property type="component" value="Unassembled WGS sequence"/>
</dbReference>
<dbReference type="SUPFAM" id="SSF100950">
    <property type="entry name" value="NagB/RpiA/CoA transferase-like"/>
    <property type="match status" value="1"/>
</dbReference>
<accession>A0A3E2VST5</accession>
<dbReference type="GO" id="GO:0003700">
    <property type="term" value="F:DNA-binding transcription factor activity"/>
    <property type="evidence" value="ECO:0007669"/>
    <property type="project" value="InterPro"/>
</dbReference>
<proteinExistence type="predicted"/>
<dbReference type="InterPro" id="IPR050313">
    <property type="entry name" value="Carb_Metab_HTH_regulators"/>
</dbReference>
<sequence length="256" mass="29260">MEKRLEKRLDEISNYLLSHGKASVKELSDCFGVTMETIRKDLEFLQRKGILFRTHGGAVLRNSFTDVPIDVRTQEKIEVKKAICMEVINFIHDDDVVFVDPSSTALPLGKLFSFRKNLLIITNCFEMMNELKESRHEIVFLGGKYSRSGNRTEGQFVSDMASRFSYDVAVFGTDGCLGFDGPGTQTEDAMFLNEIILRRSKCKLLITLAEKFDRTSRYQYGVFQNFDALVTDCVESELRKQIKVGKLLEVNRFESS</sequence>
<dbReference type="Pfam" id="PF00455">
    <property type="entry name" value="DeoRC"/>
    <property type="match status" value="1"/>
</dbReference>
<dbReference type="InterPro" id="IPR037171">
    <property type="entry name" value="NagB/RpiA_transferase-like"/>
</dbReference>
<organism evidence="5 6">
    <name type="scientific">Clostridium innocuum</name>
    <dbReference type="NCBI Taxonomy" id="1522"/>
    <lineage>
        <taxon>Bacteria</taxon>
        <taxon>Bacillati</taxon>
        <taxon>Bacillota</taxon>
        <taxon>Clostridia</taxon>
        <taxon>Eubacteriales</taxon>
        <taxon>Clostridiaceae</taxon>
        <taxon>Clostridium</taxon>
    </lineage>
</organism>
<gene>
    <name evidence="5" type="ORF">DXA38_15420</name>
</gene>
<dbReference type="InterPro" id="IPR001034">
    <property type="entry name" value="DeoR_HTH"/>
</dbReference>
<dbReference type="Pfam" id="PF08220">
    <property type="entry name" value="HTH_DeoR"/>
    <property type="match status" value="1"/>
</dbReference>
<dbReference type="Gene3D" id="1.10.10.10">
    <property type="entry name" value="Winged helix-like DNA-binding domain superfamily/Winged helix DNA-binding domain"/>
    <property type="match status" value="1"/>
</dbReference>
<dbReference type="PRINTS" id="PR00037">
    <property type="entry name" value="HTHLACR"/>
</dbReference>
<comment type="caution">
    <text evidence="5">The sequence shown here is derived from an EMBL/GenBank/DDBJ whole genome shotgun (WGS) entry which is preliminary data.</text>
</comment>
<dbReference type="SMART" id="SM01134">
    <property type="entry name" value="DeoRC"/>
    <property type="match status" value="1"/>
</dbReference>
<protein>
    <submittedName>
        <fullName evidence="5">DeoR/GlpR transcriptional regulator</fullName>
    </submittedName>
</protein>